<evidence type="ECO:0000313" key="1">
    <source>
        <dbReference type="EMBL" id="QMV84513.1"/>
    </source>
</evidence>
<name>A0A7G5FD22_9CORY</name>
<accession>A0A7G5FD22</accession>
<proteinExistence type="predicted"/>
<dbReference type="EMBL" id="CP059833">
    <property type="protein sequence ID" value="QMV84513.1"/>
    <property type="molecule type" value="Genomic_DNA"/>
</dbReference>
<keyword evidence="2" id="KW-1185">Reference proteome</keyword>
<gene>
    <name evidence="1" type="ORF">HW450_09075</name>
</gene>
<sequence>MSNNAFTFVFTHRSTDAVPVLTDVQPTNRAFPIQEGPALRTLYPEPKLRESQLIFEQVPDELSLGQRLLAEPESTESLAALRNLVWGGPWETAPTPGDSSTAETVLTPSSAWDRRVGLGSAFLDPSSAGALTVLAWGADGFSNGRERIWAELQLFIQLLAEHKAANTTGLRDVADDIASDFPLAADAVRATWNSHLLRTAALNPGMLSAHHDAVAKASTSLQSLNYRKVTS</sequence>
<dbReference type="AlphaFoldDB" id="A0A7G5FD22"/>
<organism evidence="1 2">
    <name type="scientific">Corynebacterium hindlerae</name>
    <dbReference type="NCBI Taxonomy" id="699041"/>
    <lineage>
        <taxon>Bacteria</taxon>
        <taxon>Bacillati</taxon>
        <taxon>Actinomycetota</taxon>
        <taxon>Actinomycetes</taxon>
        <taxon>Mycobacteriales</taxon>
        <taxon>Corynebacteriaceae</taxon>
        <taxon>Corynebacterium</taxon>
    </lineage>
</organism>
<reference evidence="1 2" key="1">
    <citation type="submission" date="2020-07" db="EMBL/GenBank/DDBJ databases">
        <title>non toxigenic Corynebacterium sp. nov from a clinical source.</title>
        <authorList>
            <person name="Bernier A.-M."/>
            <person name="Bernard K."/>
        </authorList>
    </citation>
    <scope>NUCLEOTIDE SEQUENCE [LARGE SCALE GENOMIC DNA]</scope>
    <source>
        <strain evidence="2">NML 93-0612</strain>
    </source>
</reference>
<protein>
    <submittedName>
        <fullName evidence="1">Uncharacterized protein</fullName>
    </submittedName>
</protein>
<dbReference type="Proteomes" id="UP000515570">
    <property type="component" value="Chromosome"/>
</dbReference>
<dbReference type="RefSeq" id="WP_182385322.1">
    <property type="nucleotide sequence ID" value="NZ_CP059833.1"/>
</dbReference>
<evidence type="ECO:0000313" key="2">
    <source>
        <dbReference type="Proteomes" id="UP000515570"/>
    </source>
</evidence>